<sequence length="119" mass="13846">MDSATQVDRELVACWTEEKAACSRRLSYLRDYCPFQREEEEVGDEGSELETTTTRPKAEPGHAEVRPVKTKLPFHSPESEAEFVKAIRSRYLLKVKDDFLFRHAYERNRARAAEPDGRR</sequence>
<feature type="region of interest" description="Disordered" evidence="1">
    <location>
        <begin position="40"/>
        <end position="72"/>
    </location>
</feature>
<protein>
    <submittedName>
        <fullName evidence="2">Uncharacterized protein</fullName>
    </submittedName>
</protein>
<dbReference type="EMBL" id="CAJGYO010000002">
    <property type="protein sequence ID" value="CAD6210681.1"/>
    <property type="molecule type" value="Genomic_DNA"/>
</dbReference>
<dbReference type="AlphaFoldDB" id="A0A811MTN5"/>
<evidence type="ECO:0000313" key="3">
    <source>
        <dbReference type="Proteomes" id="UP000604825"/>
    </source>
</evidence>
<dbReference type="Proteomes" id="UP000604825">
    <property type="component" value="Unassembled WGS sequence"/>
</dbReference>
<organism evidence="2 3">
    <name type="scientific">Miscanthus lutarioriparius</name>
    <dbReference type="NCBI Taxonomy" id="422564"/>
    <lineage>
        <taxon>Eukaryota</taxon>
        <taxon>Viridiplantae</taxon>
        <taxon>Streptophyta</taxon>
        <taxon>Embryophyta</taxon>
        <taxon>Tracheophyta</taxon>
        <taxon>Spermatophyta</taxon>
        <taxon>Magnoliopsida</taxon>
        <taxon>Liliopsida</taxon>
        <taxon>Poales</taxon>
        <taxon>Poaceae</taxon>
        <taxon>PACMAD clade</taxon>
        <taxon>Panicoideae</taxon>
        <taxon>Andropogonodae</taxon>
        <taxon>Andropogoneae</taxon>
        <taxon>Saccharinae</taxon>
        <taxon>Miscanthus</taxon>
    </lineage>
</organism>
<gene>
    <name evidence="2" type="ORF">NCGR_LOCUS6735</name>
</gene>
<accession>A0A811MTN5</accession>
<comment type="caution">
    <text evidence="2">The sequence shown here is derived from an EMBL/GenBank/DDBJ whole genome shotgun (WGS) entry which is preliminary data.</text>
</comment>
<feature type="compositionally biased region" description="Basic and acidic residues" evidence="1">
    <location>
        <begin position="56"/>
        <end position="67"/>
    </location>
</feature>
<proteinExistence type="predicted"/>
<dbReference type="OrthoDB" id="691012at2759"/>
<reference evidence="2" key="1">
    <citation type="submission" date="2020-10" db="EMBL/GenBank/DDBJ databases">
        <authorList>
            <person name="Han B."/>
            <person name="Lu T."/>
            <person name="Zhao Q."/>
            <person name="Huang X."/>
            <person name="Zhao Y."/>
        </authorList>
    </citation>
    <scope>NUCLEOTIDE SEQUENCE</scope>
</reference>
<evidence type="ECO:0000313" key="2">
    <source>
        <dbReference type="EMBL" id="CAD6210681.1"/>
    </source>
</evidence>
<evidence type="ECO:0000256" key="1">
    <source>
        <dbReference type="SAM" id="MobiDB-lite"/>
    </source>
</evidence>
<name>A0A811MTN5_9POAL</name>
<keyword evidence="3" id="KW-1185">Reference proteome</keyword>